<dbReference type="SMART" id="SM00831">
    <property type="entry name" value="Cation_ATPase_N"/>
    <property type="match status" value="1"/>
</dbReference>
<dbReference type="InterPro" id="IPR008250">
    <property type="entry name" value="ATPase_P-typ_transduc_dom_A_sf"/>
</dbReference>
<dbReference type="Pfam" id="PF00689">
    <property type="entry name" value="Cation_ATPase_C"/>
    <property type="match status" value="1"/>
</dbReference>
<dbReference type="FunFam" id="2.70.150.10:FF:000016">
    <property type="entry name" value="Calcium-transporting P-type ATPase putative"/>
    <property type="match status" value="1"/>
</dbReference>
<feature type="transmembrane region" description="Helical" evidence="11">
    <location>
        <begin position="826"/>
        <end position="848"/>
    </location>
</feature>
<dbReference type="SFLD" id="SFLDS00003">
    <property type="entry name" value="Haloacid_Dehalogenase"/>
    <property type="match status" value="1"/>
</dbReference>
<dbReference type="InterPro" id="IPR004014">
    <property type="entry name" value="ATPase_P-typ_cation-transptr_N"/>
</dbReference>
<comment type="caution">
    <text evidence="13">The sequence shown here is derived from an EMBL/GenBank/DDBJ whole genome shotgun (WGS) entry which is preliminary data.</text>
</comment>
<feature type="transmembrane region" description="Helical" evidence="11">
    <location>
        <begin position="762"/>
        <end position="783"/>
    </location>
</feature>
<keyword evidence="10 11" id="KW-0472">Membrane</keyword>
<feature type="transmembrane region" description="Helical" evidence="11">
    <location>
        <begin position="271"/>
        <end position="297"/>
    </location>
</feature>
<dbReference type="InterPro" id="IPR059000">
    <property type="entry name" value="ATPase_P-type_domA"/>
</dbReference>
<dbReference type="SUPFAM" id="SSF81660">
    <property type="entry name" value="Metal cation-transporting ATPase, ATP-binding domain N"/>
    <property type="match status" value="1"/>
</dbReference>
<dbReference type="SUPFAM" id="SSF81653">
    <property type="entry name" value="Calcium ATPase, transduction domain A"/>
    <property type="match status" value="1"/>
</dbReference>
<protein>
    <recommendedName>
        <fullName evidence="12">Cation-transporting P-type ATPase N-terminal domain-containing protein</fullName>
    </recommendedName>
</protein>
<dbReference type="InterPro" id="IPR001757">
    <property type="entry name" value="P_typ_ATPase"/>
</dbReference>
<evidence type="ECO:0000259" key="12">
    <source>
        <dbReference type="SMART" id="SM00831"/>
    </source>
</evidence>
<keyword evidence="7" id="KW-0067">ATP-binding</keyword>
<evidence type="ECO:0000313" key="13">
    <source>
        <dbReference type="EMBL" id="OGF64956.1"/>
    </source>
</evidence>
<dbReference type="NCBIfam" id="TIGR01494">
    <property type="entry name" value="ATPase_P-type"/>
    <property type="match status" value="2"/>
</dbReference>
<dbReference type="SUPFAM" id="SSF81665">
    <property type="entry name" value="Calcium ATPase, transmembrane domain M"/>
    <property type="match status" value="1"/>
</dbReference>
<evidence type="ECO:0000256" key="4">
    <source>
        <dbReference type="ARBA" id="ARBA00022692"/>
    </source>
</evidence>
<reference evidence="13 14" key="1">
    <citation type="journal article" date="2016" name="Nat. Commun.">
        <title>Thousands of microbial genomes shed light on interconnected biogeochemical processes in an aquifer system.</title>
        <authorList>
            <person name="Anantharaman K."/>
            <person name="Brown C.T."/>
            <person name="Hug L.A."/>
            <person name="Sharon I."/>
            <person name="Castelle C.J."/>
            <person name="Probst A.J."/>
            <person name="Thomas B.C."/>
            <person name="Singh A."/>
            <person name="Wilkins M.J."/>
            <person name="Karaoz U."/>
            <person name="Brodie E.L."/>
            <person name="Williams K.H."/>
            <person name="Hubbard S.S."/>
            <person name="Banfield J.F."/>
        </authorList>
    </citation>
    <scope>NUCLEOTIDE SEQUENCE [LARGE SCALE GENOMIC DNA]</scope>
</reference>
<dbReference type="InterPro" id="IPR018303">
    <property type="entry name" value="ATPase_P-typ_P_site"/>
</dbReference>
<feature type="transmembrane region" description="Helical" evidence="11">
    <location>
        <begin position="245"/>
        <end position="265"/>
    </location>
</feature>
<evidence type="ECO:0000256" key="5">
    <source>
        <dbReference type="ARBA" id="ARBA00022723"/>
    </source>
</evidence>
<dbReference type="Gene3D" id="2.70.150.10">
    <property type="entry name" value="Calcium-transporting ATPase, cytoplasmic transduction domain A"/>
    <property type="match status" value="1"/>
</dbReference>
<dbReference type="GO" id="GO:0046873">
    <property type="term" value="F:metal ion transmembrane transporter activity"/>
    <property type="evidence" value="ECO:0007669"/>
    <property type="project" value="UniProtKB-ARBA"/>
</dbReference>
<dbReference type="SFLD" id="SFLDF00027">
    <property type="entry name" value="p-type_atpase"/>
    <property type="match status" value="1"/>
</dbReference>
<dbReference type="Pfam" id="PF13246">
    <property type="entry name" value="Cation_ATPase"/>
    <property type="match status" value="1"/>
</dbReference>
<evidence type="ECO:0000256" key="1">
    <source>
        <dbReference type="ARBA" id="ARBA00004651"/>
    </source>
</evidence>
<keyword evidence="8" id="KW-1278">Translocase</keyword>
<evidence type="ECO:0000256" key="8">
    <source>
        <dbReference type="ARBA" id="ARBA00022967"/>
    </source>
</evidence>
<feature type="transmembrane region" description="Helical" evidence="11">
    <location>
        <begin position="81"/>
        <end position="97"/>
    </location>
</feature>
<dbReference type="InterPro" id="IPR006068">
    <property type="entry name" value="ATPase_P-typ_cation-transptr_C"/>
</dbReference>
<evidence type="ECO:0000256" key="3">
    <source>
        <dbReference type="ARBA" id="ARBA00022475"/>
    </source>
</evidence>
<keyword evidence="5" id="KW-0479">Metal-binding</keyword>
<dbReference type="GO" id="GO:0005886">
    <property type="term" value="C:plasma membrane"/>
    <property type="evidence" value="ECO:0007669"/>
    <property type="project" value="UniProtKB-SubCell"/>
</dbReference>
<dbReference type="Gene3D" id="1.20.1110.10">
    <property type="entry name" value="Calcium-transporting ATPase, transmembrane domain"/>
    <property type="match status" value="1"/>
</dbReference>
<dbReference type="InterPro" id="IPR050510">
    <property type="entry name" value="Cation_transp_ATPase_P-type"/>
</dbReference>
<dbReference type="PANTHER" id="PTHR43294:SF21">
    <property type="entry name" value="CATION TRANSPORTING ATPASE"/>
    <property type="match status" value="1"/>
</dbReference>
<keyword evidence="6" id="KW-0547">Nucleotide-binding</keyword>
<dbReference type="Pfam" id="PF08282">
    <property type="entry name" value="Hydrolase_3"/>
    <property type="match status" value="1"/>
</dbReference>
<dbReference type="InterPro" id="IPR023214">
    <property type="entry name" value="HAD_sf"/>
</dbReference>
<dbReference type="Gene3D" id="3.40.50.1000">
    <property type="entry name" value="HAD superfamily/HAD-like"/>
    <property type="match status" value="1"/>
</dbReference>
<feature type="transmembrane region" description="Helical" evidence="11">
    <location>
        <begin position="57"/>
        <end position="75"/>
    </location>
</feature>
<dbReference type="Pfam" id="PF00690">
    <property type="entry name" value="Cation_ATPase_N"/>
    <property type="match status" value="1"/>
</dbReference>
<accession>A0A1F5VNH9</accession>
<evidence type="ECO:0000256" key="10">
    <source>
        <dbReference type="ARBA" id="ARBA00023136"/>
    </source>
</evidence>
<evidence type="ECO:0000256" key="2">
    <source>
        <dbReference type="ARBA" id="ARBA00005675"/>
    </source>
</evidence>
<keyword evidence="3" id="KW-1003">Cell membrane</keyword>
<dbReference type="PROSITE" id="PS00154">
    <property type="entry name" value="ATPASE_E1_E2"/>
    <property type="match status" value="1"/>
</dbReference>
<dbReference type="Gene3D" id="3.40.1110.10">
    <property type="entry name" value="Calcium-transporting ATPase, cytoplasmic domain N"/>
    <property type="match status" value="1"/>
</dbReference>
<dbReference type="GO" id="GO:0005524">
    <property type="term" value="F:ATP binding"/>
    <property type="evidence" value="ECO:0007669"/>
    <property type="project" value="UniProtKB-KW"/>
</dbReference>
<dbReference type="SFLD" id="SFLDG00002">
    <property type="entry name" value="C1.7:_P-type_atpase_like"/>
    <property type="match status" value="1"/>
</dbReference>
<dbReference type="GO" id="GO:0098662">
    <property type="term" value="P:inorganic cation transmembrane transport"/>
    <property type="evidence" value="ECO:0007669"/>
    <property type="project" value="UniProtKB-ARBA"/>
</dbReference>
<dbReference type="PRINTS" id="PR00119">
    <property type="entry name" value="CATATPASE"/>
</dbReference>
<dbReference type="PANTHER" id="PTHR43294">
    <property type="entry name" value="SODIUM/POTASSIUM-TRANSPORTING ATPASE SUBUNIT ALPHA"/>
    <property type="match status" value="1"/>
</dbReference>
<dbReference type="SUPFAM" id="SSF56784">
    <property type="entry name" value="HAD-like"/>
    <property type="match status" value="1"/>
</dbReference>
<dbReference type="Pfam" id="PF00122">
    <property type="entry name" value="E1-E2_ATPase"/>
    <property type="match status" value="1"/>
</dbReference>
<dbReference type="AlphaFoldDB" id="A0A1F5VNH9"/>
<dbReference type="InterPro" id="IPR023298">
    <property type="entry name" value="ATPase_P-typ_TM_dom_sf"/>
</dbReference>
<evidence type="ECO:0000256" key="7">
    <source>
        <dbReference type="ARBA" id="ARBA00022840"/>
    </source>
</evidence>
<dbReference type="GO" id="GO:0019829">
    <property type="term" value="F:ATPase-coupled monoatomic cation transmembrane transporter activity"/>
    <property type="evidence" value="ECO:0007669"/>
    <property type="project" value="UniProtKB-ARBA"/>
</dbReference>
<evidence type="ECO:0000256" key="9">
    <source>
        <dbReference type="ARBA" id="ARBA00022989"/>
    </source>
</evidence>
<keyword evidence="4 11" id="KW-0812">Transmembrane</keyword>
<evidence type="ECO:0000256" key="6">
    <source>
        <dbReference type="ARBA" id="ARBA00022741"/>
    </source>
</evidence>
<name>A0A1F5VNH9_9BACT</name>
<feature type="domain" description="Cation-transporting P-type ATPase N-terminal" evidence="12">
    <location>
        <begin position="4"/>
        <end position="77"/>
    </location>
</feature>
<dbReference type="InterPro" id="IPR023299">
    <property type="entry name" value="ATPase_P-typ_cyto_dom_N"/>
</dbReference>
<dbReference type="EMBL" id="MFHH01000029">
    <property type="protein sequence ID" value="OGF64956.1"/>
    <property type="molecule type" value="Genomic_DNA"/>
</dbReference>
<sequence length="901" mass="99934">MQINWHSISLAEVFSETKGRKEGLTTVEAIKKLKDSGRNTLPQEKPYSKIRLFLRQFNSPLMYILLTTVIISFLLKHYSDTTFIIVVLLINTTVGFYQENKANKSLLALKKMVKIVAKVWRDGDKKEIDSEELVVGDVVLLKAGDKIPADGRIIETKNLKINEASLTGESQAVEKKIGNDLPRSTPLPERINMVFMGTIVEEGRATIVVVATGINTQIGEVVSLLKETKERKTPLQQKIATLSKITGAFILSIIFAIVIIGYFTGKSFADIFVASLALAVSAIPEGLLPAITVILILGMRRIFKQKGLVRKLAATETLGSVTVICTDKTGTLTEGKMRVSHILTSTRELLSDHINGLAKGENANGVESHISALKIATLANDAFIENQETELQELVVRGRPTEQALLLAGMQSGLNKKELEKQYPVLDRISFESDCKFAATLHRKNENQNALYIIGAPEEIIAHSVDLDVDGRKEKLGTTEANKLIEKLETLTQKGLRVLACAHKDYDSKTKYRNLTELVKNLSLVGFIALKDPLRQDAKESITITKKAGIRSVIVTGDHKLTAKAIAEEIGLETKDENIIEGKELETISDNELKERVKHISIYARVSPRHKLKIVDALQANGEVVAMLGDGVNDAPALKSADIGVVVGSGTDVAKEVADLVLLDDNFKTIVKSVEQGRVVFENVRKVFVYLVADDFSELFLFLGAMTMGFPLPLLPAQILWINLIEDGFPDIALTTEQETKGVMDEKPRNPKEPILNKPMKYWMAAIFLITGLAAFLSFFILWKLTGDLHKTRTIVFALMCLDSLIFAFSVRSFKRIIFRKDIFSNRYLVGGVTIAFLLLIGAIYLPFLQKLLSTQPLGIVEWLIIFGISTIEILLIEYSKIKVFRKNTQTSQYRNLAVSG</sequence>
<organism evidence="13 14">
    <name type="scientific">Candidatus Giovannonibacteria bacterium RIFCSPHIGHO2_02_42_15</name>
    <dbReference type="NCBI Taxonomy" id="1798329"/>
    <lineage>
        <taxon>Bacteria</taxon>
        <taxon>Candidatus Giovannoniibacteriota</taxon>
    </lineage>
</organism>
<dbReference type="GO" id="GO:0016887">
    <property type="term" value="F:ATP hydrolysis activity"/>
    <property type="evidence" value="ECO:0007669"/>
    <property type="project" value="InterPro"/>
</dbReference>
<feature type="transmembrane region" description="Helical" evidence="11">
    <location>
        <begin position="795"/>
        <end position="814"/>
    </location>
</feature>
<keyword evidence="9 11" id="KW-1133">Transmembrane helix</keyword>
<dbReference type="GO" id="GO:0015662">
    <property type="term" value="F:P-type ion transporter activity"/>
    <property type="evidence" value="ECO:0007669"/>
    <property type="project" value="UniProtKB-ARBA"/>
</dbReference>
<comment type="similarity">
    <text evidence="2">Belongs to the cation transport ATPase (P-type) (TC 3.A.3) family. Type IIA subfamily.</text>
</comment>
<dbReference type="InterPro" id="IPR044492">
    <property type="entry name" value="P_typ_ATPase_HD_dom"/>
</dbReference>
<proteinExistence type="inferred from homology"/>
<evidence type="ECO:0000256" key="11">
    <source>
        <dbReference type="SAM" id="Phobius"/>
    </source>
</evidence>
<evidence type="ECO:0000313" key="14">
    <source>
        <dbReference type="Proteomes" id="UP000177451"/>
    </source>
</evidence>
<dbReference type="InterPro" id="IPR036412">
    <property type="entry name" value="HAD-like_sf"/>
</dbReference>
<gene>
    <name evidence="13" type="ORF">A2Z53_01370</name>
</gene>
<dbReference type="Proteomes" id="UP000177451">
    <property type="component" value="Unassembled WGS sequence"/>
</dbReference>
<comment type="subcellular location">
    <subcellularLocation>
        <location evidence="1">Cell membrane</location>
        <topology evidence="1">Multi-pass membrane protein</topology>
    </subcellularLocation>
</comment>
<dbReference type="PRINTS" id="PR00120">
    <property type="entry name" value="HATPASE"/>
</dbReference>
<dbReference type="GO" id="GO:0046872">
    <property type="term" value="F:metal ion binding"/>
    <property type="evidence" value="ECO:0007669"/>
    <property type="project" value="UniProtKB-KW"/>
</dbReference>
<feature type="transmembrane region" description="Helical" evidence="11">
    <location>
        <begin position="860"/>
        <end position="877"/>
    </location>
</feature>